<accession>A0AAE1JU76</accession>
<sequence length="133" mass="15104">MREMETEETSSARITIGFPLGLALLFILFFFICCFFCCCLHWDKILSLLHSHGLLIYTRQNHSQSQSSSPDLPSSVQKPVFPHVVMKHNEVQSLPVLMPGDEIPRFIAMACPCNPPKHENITIQVQKDDPSHL</sequence>
<protein>
    <recommendedName>
        <fullName evidence="4">Hydroxyproline-rich glycoprotein family protein</fullName>
    </recommendedName>
</protein>
<evidence type="ECO:0008006" key="4">
    <source>
        <dbReference type="Google" id="ProtNLM"/>
    </source>
</evidence>
<keyword evidence="3" id="KW-1185">Reference proteome</keyword>
<keyword evidence="1" id="KW-0812">Transmembrane</keyword>
<evidence type="ECO:0000313" key="2">
    <source>
        <dbReference type="EMBL" id="KAK4276930.1"/>
    </source>
</evidence>
<dbReference type="AlphaFoldDB" id="A0AAE1JU76"/>
<keyword evidence="1" id="KW-0472">Membrane</keyword>
<dbReference type="Proteomes" id="UP001293593">
    <property type="component" value="Unassembled WGS sequence"/>
</dbReference>
<evidence type="ECO:0000313" key="3">
    <source>
        <dbReference type="Proteomes" id="UP001293593"/>
    </source>
</evidence>
<reference evidence="2" key="1">
    <citation type="submission" date="2023-10" db="EMBL/GenBank/DDBJ databases">
        <title>Chromosome-level genome of the transformable northern wattle, Acacia crassicarpa.</title>
        <authorList>
            <person name="Massaro I."/>
            <person name="Sinha N.R."/>
            <person name="Poethig S."/>
            <person name="Leichty A.R."/>
        </authorList>
    </citation>
    <scope>NUCLEOTIDE SEQUENCE</scope>
    <source>
        <strain evidence="2">Acra3RX</strain>
        <tissue evidence="2">Leaf</tissue>
    </source>
</reference>
<feature type="transmembrane region" description="Helical" evidence="1">
    <location>
        <begin position="20"/>
        <end position="42"/>
    </location>
</feature>
<keyword evidence="1" id="KW-1133">Transmembrane helix</keyword>
<dbReference type="PANTHER" id="PTHR34291:SF7">
    <property type="entry name" value="PROTEIN, PUTATIVE-RELATED"/>
    <property type="match status" value="1"/>
</dbReference>
<gene>
    <name evidence="2" type="ORF">QN277_015018</name>
</gene>
<organism evidence="2 3">
    <name type="scientific">Acacia crassicarpa</name>
    <name type="common">northern wattle</name>
    <dbReference type="NCBI Taxonomy" id="499986"/>
    <lineage>
        <taxon>Eukaryota</taxon>
        <taxon>Viridiplantae</taxon>
        <taxon>Streptophyta</taxon>
        <taxon>Embryophyta</taxon>
        <taxon>Tracheophyta</taxon>
        <taxon>Spermatophyta</taxon>
        <taxon>Magnoliopsida</taxon>
        <taxon>eudicotyledons</taxon>
        <taxon>Gunneridae</taxon>
        <taxon>Pentapetalae</taxon>
        <taxon>rosids</taxon>
        <taxon>fabids</taxon>
        <taxon>Fabales</taxon>
        <taxon>Fabaceae</taxon>
        <taxon>Caesalpinioideae</taxon>
        <taxon>mimosoid clade</taxon>
        <taxon>Acacieae</taxon>
        <taxon>Acacia</taxon>
    </lineage>
</organism>
<dbReference type="EMBL" id="JAWXYG010000003">
    <property type="protein sequence ID" value="KAK4276930.1"/>
    <property type="molecule type" value="Genomic_DNA"/>
</dbReference>
<proteinExistence type="predicted"/>
<dbReference type="PANTHER" id="PTHR34291">
    <property type="entry name" value="HYDROXYPROLINE-RICH GLYCOPROTEIN FAMILY PROTEIN"/>
    <property type="match status" value="1"/>
</dbReference>
<evidence type="ECO:0000256" key="1">
    <source>
        <dbReference type="SAM" id="Phobius"/>
    </source>
</evidence>
<comment type="caution">
    <text evidence="2">The sequence shown here is derived from an EMBL/GenBank/DDBJ whole genome shotgun (WGS) entry which is preliminary data.</text>
</comment>
<name>A0AAE1JU76_9FABA</name>
<dbReference type="InterPro" id="IPR037699">
    <property type="entry name" value="At5g65660-like"/>
</dbReference>